<feature type="region of interest" description="Disordered" evidence="1">
    <location>
        <begin position="122"/>
        <end position="155"/>
    </location>
</feature>
<dbReference type="EMBL" id="PGCI01000134">
    <property type="protein sequence ID" value="PLW38012.1"/>
    <property type="molecule type" value="Genomic_DNA"/>
</dbReference>
<gene>
    <name evidence="2" type="ORF">PCASD_09931</name>
</gene>
<accession>A0A2N5UJR9</accession>
<name>A0A2N5UJR9_9BASI</name>
<evidence type="ECO:0000313" key="3">
    <source>
        <dbReference type="Proteomes" id="UP000235392"/>
    </source>
</evidence>
<comment type="caution">
    <text evidence="2">The sequence shown here is derived from an EMBL/GenBank/DDBJ whole genome shotgun (WGS) entry which is preliminary data.</text>
</comment>
<evidence type="ECO:0000256" key="1">
    <source>
        <dbReference type="SAM" id="MobiDB-lite"/>
    </source>
</evidence>
<dbReference type="AlphaFoldDB" id="A0A2N5UJR9"/>
<protein>
    <submittedName>
        <fullName evidence="2">Uncharacterized protein</fullName>
    </submittedName>
</protein>
<reference evidence="2 3" key="1">
    <citation type="submission" date="2017-11" db="EMBL/GenBank/DDBJ databases">
        <title>De novo assembly and phasing of dikaryotic genomes from two isolates of Puccinia coronata f. sp. avenae, the causal agent of oat crown rust.</title>
        <authorList>
            <person name="Miller M.E."/>
            <person name="Zhang Y."/>
            <person name="Omidvar V."/>
            <person name="Sperschneider J."/>
            <person name="Schwessinger B."/>
            <person name="Raley C."/>
            <person name="Palmer J.M."/>
            <person name="Garnica D."/>
            <person name="Upadhyaya N."/>
            <person name="Rathjen J."/>
            <person name="Taylor J.M."/>
            <person name="Park R.F."/>
            <person name="Dodds P.N."/>
            <person name="Hirsch C.D."/>
            <person name="Kianian S.F."/>
            <person name="Figueroa M."/>
        </authorList>
    </citation>
    <scope>NUCLEOTIDE SEQUENCE [LARGE SCALE GENOMIC DNA]</scope>
    <source>
        <strain evidence="2">12SD80</strain>
    </source>
</reference>
<dbReference type="Proteomes" id="UP000235392">
    <property type="component" value="Unassembled WGS sequence"/>
</dbReference>
<proteinExistence type="predicted"/>
<evidence type="ECO:0000313" key="2">
    <source>
        <dbReference type="EMBL" id="PLW38012.1"/>
    </source>
</evidence>
<sequence>MSPGVLSHSSLAICNSHGDLGSHRCQGNFAHWTLTATRSHQPTDIKGPMLVYAFVRLAQTQRVGPPICQAGTNPAGRSTYSRSWYQPSKQVYLLAKLVPAQRAGLPSRPAGVPAQRAGLLARQAGTSPAGRSNCQRAGLPARRAGTSPAGRSTCQRAGLPASGQVYLPAGRSTCQRAGLPASGQVYLPAGRSTCQRAGLPASGQVYLPAGRSTCQRAGLPASGQVYLPAGRSTCQRAGLPARQLVPAQRAGLTAFNAGASLAGSPRWCQPSGLATLVPA</sequence>
<organism evidence="2 3">
    <name type="scientific">Puccinia coronata f. sp. avenae</name>
    <dbReference type="NCBI Taxonomy" id="200324"/>
    <lineage>
        <taxon>Eukaryota</taxon>
        <taxon>Fungi</taxon>
        <taxon>Dikarya</taxon>
        <taxon>Basidiomycota</taxon>
        <taxon>Pucciniomycotina</taxon>
        <taxon>Pucciniomycetes</taxon>
        <taxon>Pucciniales</taxon>
        <taxon>Pucciniaceae</taxon>
        <taxon>Puccinia</taxon>
    </lineage>
</organism>
<feature type="compositionally biased region" description="Polar residues" evidence="1">
    <location>
        <begin position="124"/>
        <end position="135"/>
    </location>
</feature>